<feature type="compositionally biased region" description="Basic residues" evidence="1">
    <location>
        <begin position="244"/>
        <end position="256"/>
    </location>
</feature>
<comment type="caution">
    <text evidence="2">The sequence shown here is derived from an EMBL/GenBank/DDBJ whole genome shotgun (WGS) entry which is preliminary data.</text>
</comment>
<reference evidence="2" key="2">
    <citation type="journal article" date="2023" name="IMA Fungus">
        <title>Comparative genomic study of the Penicillium genus elucidates a diverse pangenome and 15 lateral gene transfer events.</title>
        <authorList>
            <person name="Petersen C."/>
            <person name="Sorensen T."/>
            <person name="Nielsen M.R."/>
            <person name="Sondergaard T.E."/>
            <person name="Sorensen J.L."/>
            <person name="Fitzpatrick D.A."/>
            <person name="Frisvad J.C."/>
            <person name="Nielsen K.L."/>
        </authorList>
    </citation>
    <scope>NUCLEOTIDE SEQUENCE</scope>
    <source>
        <strain evidence="2">IBT 22155</strain>
    </source>
</reference>
<feature type="compositionally biased region" description="Basic and acidic residues" evidence="1">
    <location>
        <begin position="257"/>
        <end position="267"/>
    </location>
</feature>
<sequence length="287" mass="32392">MSAHSADDKAQANPWTSMLANRPMTHAVDGHQRVITPFAKPSGFVPSHGVCGASAHQHSMAALVTDMKDKMNLTEAMSVTAEPEDTLKPLMQQLDHLSLSPGRHVSLNPRQLGKRVSWKRRRNPLSNGAFNLRDRNDPSKKALLHADNRHHAKLAARKAKRSKATRASPPQPLLGSCLGVPWDNPMFSEENVKRFLKTRNRRCRFKQATNNRVAKASGFEYSEFGLRMPDIVYKFVVGQKPHGVRRRNRPRIRVDRKKVEDATKNTSDEMDTEEDMNEGMDLTFPTN</sequence>
<dbReference type="RefSeq" id="XP_056522815.1">
    <property type="nucleotide sequence ID" value="XM_056665865.1"/>
</dbReference>
<evidence type="ECO:0000313" key="2">
    <source>
        <dbReference type="EMBL" id="KAJ5135843.1"/>
    </source>
</evidence>
<evidence type="ECO:0000256" key="1">
    <source>
        <dbReference type="SAM" id="MobiDB-lite"/>
    </source>
</evidence>
<accession>A0A9W9L404</accession>
<name>A0A9W9L404_9EURO</name>
<keyword evidence="3" id="KW-1185">Reference proteome</keyword>
<evidence type="ECO:0000313" key="3">
    <source>
        <dbReference type="Proteomes" id="UP001149079"/>
    </source>
</evidence>
<feature type="compositionally biased region" description="Acidic residues" evidence="1">
    <location>
        <begin position="268"/>
        <end position="278"/>
    </location>
</feature>
<proteinExistence type="predicted"/>
<feature type="region of interest" description="Disordered" evidence="1">
    <location>
        <begin position="244"/>
        <end position="287"/>
    </location>
</feature>
<organism evidence="2 3">
    <name type="scientific">Penicillium bovifimosum</name>
    <dbReference type="NCBI Taxonomy" id="126998"/>
    <lineage>
        <taxon>Eukaryota</taxon>
        <taxon>Fungi</taxon>
        <taxon>Dikarya</taxon>
        <taxon>Ascomycota</taxon>
        <taxon>Pezizomycotina</taxon>
        <taxon>Eurotiomycetes</taxon>
        <taxon>Eurotiomycetidae</taxon>
        <taxon>Eurotiales</taxon>
        <taxon>Aspergillaceae</taxon>
        <taxon>Penicillium</taxon>
    </lineage>
</organism>
<protein>
    <submittedName>
        <fullName evidence="2">Uncharacterized protein</fullName>
    </submittedName>
</protein>
<dbReference type="Proteomes" id="UP001149079">
    <property type="component" value="Unassembled WGS sequence"/>
</dbReference>
<gene>
    <name evidence="2" type="ORF">N7515_005121</name>
</gene>
<dbReference type="AlphaFoldDB" id="A0A9W9L404"/>
<dbReference type="EMBL" id="JAPQKL010000004">
    <property type="protein sequence ID" value="KAJ5135843.1"/>
    <property type="molecule type" value="Genomic_DNA"/>
</dbReference>
<dbReference type="GeneID" id="81405035"/>
<reference evidence="2" key="1">
    <citation type="submission" date="2022-11" db="EMBL/GenBank/DDBJ databases">
        <authorList>
            <person name="Petersen C."/>
        </authorList>
    </citation>
    <scope>NUCLEOTIDE SEQUENCE</scope>
    <source>
        <strain evidence="2">IBT 22155</strain>
    </source>
</reference>